<evidence type="ECO:0000313" key="1">
    <source>
        <dbReference type="EMBL" id="KAK9861298.1"/>
    </source>
</evidence>
<protein>
    <submittedName>
        <fullName evidence="1">Uncharacterized protein</fullName>
    </submittedName>
</protein>
<dbReference type="SUPFAM" id="SSF53335">
    <property type="entry name" value="S-adenosyl-L-methionine-dependent methyltransferases"/>
    <property type="match status" value="1"/>
</dbReference>
<dbReference type="InterPro" id="IPR029063">
    <property type="entry name" value="SAM-dependent_MTases_sf"/>
</dbReference>
<keyword evidence="2" id="KW-1185">Reference proteome</keyword>
<comment type="caution">
    <text evidence="1">The sequence shown here is derived from an EMBL/GenBank/DDBJ whole genome shotgun (WGS) entry which is preliminary data.</text>
</comment>
<dbReference type="AlphaFoldDB" id="A0AAW1SY99"/>
<organism evidence="1 2">
    <name type="scientific">Apatococcus fuscideae</name>
    <dbReference type="NCBI Taxonomy" id="2026836"/>
    <lineage>
        <taxon>Eukaryota</taxon>
        <taxon>Viridiplantae</taxon>
        <taxon>Chlorophyta</taxon>
        <taxon>core chlorophytes</taxon>
        <taxon>Trebouxiophyceae</taxon>
        <taxon>Chlorellales</taxon>
        <taxon>Chlorellaceae</taxon>
        <taxon>Apatococcus</taxon>
    </lineage>
</organism>
<sequence length="197" mass="22097">MAGDGSWQRWNTHFSTSVEVDLFGKTLRLAQDPNSQNLGTTVWDASIVLAKWLEKGARRGELARHRLRGKKAIELGAGTGLAGLALAMLSCDVVLTDTASILRLLQLNYDANLSPAACSDCVYHEELVKDFFDTVVAMVTPKSTVLICNEFRSESVHNRFKELFEARFTLKRVPHAKMDAECQHPNIDIYICKWRKS</sequence>
<dbReference type="Pfam" id="PF10294">
    <property type="entry name" value="Methyltransf_16"/>
    <property type="match status" value="1"/>
</dbReference>
<dbReference type="PANTHER" id="PTHR14614:SF123">
    <property type="entry name" value="OS04G0645500 PROTEIN"/>
    <property type="match status" value="1"/>
</dbReference>
<reference evidence="1 2" key="1">
    <citation type="journal article" date="2024" name="Nat. Commun.">
        <title>Phylogenomics reveals the evolutionary origins of lichenization in chlorophyte algae.</title>
        <authorList>
            <person name="Puginier C."/>
            <person name="Libourel C."/>
            <person name="Otte J."/>
            <person name="Skaloud P."/>
            <person name="Haon M."/>
            <person name="Grisel S."/>
            <person name="Petersen M."/>
            <person name="Berrin J.G."/>
            <person name="Delaux P.M."/>
            <person name="Dal Grande F."/>
            <person name="Keller J."/>
        </authorList>
    </citation>
    <scope>NUCLEOTIDE SEQUENCE [LARGE SCALE GENOMIC DNA]</scope>
    <source>
        <strain evidence="1 2">SAG 2523</strain>
    </source>
</reference>
<dbReference type="Gene3D" id="3.40.50.150">
    <property type="entry name" value="Vaccinia Virus protein VP39"/>
    <property type="match status" value="2"/>
</dbReference>
<accession>A0AAW1SY99</accession>
<dbReference type="InterPro" id="IPR019410">
    <property type="entry name" value="Methyltransf_16"/>
</dbReference>
<gene>
    <name evidence="1" type="ORF">WJX84_008331</name>
</gene>
<proteinExistence type="predicted"/>
<dbReference type="PANTHER" id="PTHR14614">
    <property type="entry name" value="HEPATOCELLULAR CARCINOMA-ASSOCIATED ANTIGEN"/>
    <property type="match status" value="1"/>
</dbReference>
<dbReference type="Proteomes" id="UP001485043">
    <property type="component" value="Unassembled WGS sequence"/>
</dbReference>
<evidence type="ECO:0000313" key="2">
    <source>
        <dbReference type="Proteomes" id="UP001485043"/>
    </source>
</evidence>
<dbReference type="EMBL" id="JALJOV010000781">
    <property type="protein sequence ID" value="KAK9861298.1"/>
    <property type="molecule type" value="Genomic_DNA"/>
</dbReference>
<name>A0AAW1SY99_9CHLO</name>